<proteinExistence type="inferred from homology"/>
<dbReference type="GO" id="GO:0004521">
    <property type="term" value="F:RNA endonuclease activity"/>
    <property type="evidence" value="ECO:0007669"/>
    <property type="project" value="InterPro"/>
</dbReference>
<evidence type="ECO:0000256" key="1">
    <source>
        <dbReference type="ARBA" id="ARBA00001968"/>
    </source>
</evidence>
<dbReference type="AlphaFoldDB" id="A0AAU0UNF0"/>
<dbReference type="InterPro" id="IPR005229">
    <property type="entry name" value="YicC/YloC-like"/>
</dbReference>
<accession>A0AAU0UNF0</accession>
<dbReference type="Proteomes" id="UP001329915">
    <property type="component" value="Chromosome"/>
</dbReference>
<comment type="cofactor">
    <cofactor evidence="1">
        <name>a divalent metal cation</name>
        <dbReference type="ChEBI" id="CHEBI:60240"/>
    </cofactor>
</comment>
<protein>
    <submittedName>
        <fullName evidence="8">YicC family protein</fullName>
    </submittedName>
</protein>
<keyword evidence="2" id="KW-0540">Nuclease</keyword>
<dbReference type="RefSeq" id="WP_366921496.1">
    <property type="nucleotide sequence ID" value="NZ_CP121694.1"/>
</dbReference>
<evidence type="ECO:0000259" key="6">
    <source>
        <dbReference type="Pfam" id="PF03755"/>
    </source>
</evidence>
<dbReference type="InterPro" id="IPR013527">
    <property type="entry name" value="YicC-like_N"/>
</dbReference>
<evidence type="ECO:0000313" key="8">
    <source>
        <dbReference type="EMBL" id="WRO22077.1"/>
    </source>
</evidence>
<evidence type="ECO:0000256" key="3">
    <source>
        <dbReference type="ARBA" id="ARBA00022759"/>
    </source>
</evidence>
<dbReference type="GO" id="GO:0016787">
    <property type="term" value="F:hydrolase activity"/>
    <property type="evidence" value="ECO:0007669"/>
    <property type="project" value="UniProtKB-KW"/>
</dbReference>
<gene>
    <name evidence="8" type="ORF">MFMK1_001898</name>
</gene>
<evidence type="ECO:0000256" key="4">
    <source>
        <dbReference type="ARBA" id="ARBA00022801"/>
    </source>
</evidence>
<evidence type="ECO:0000313" key="9">
    <source>
        <dbReference type="Proteomes" id="UP001329915"/>
    </source>
</evidence>
<dbReference type="NCBIfam" id="TIGR00255">
    <property type="entry name" value="YicC/YloC family endoribonuclease"/>
    <property type="match status" value="1"/>
</dbReference>
<evidence type="ECO:0000256" key="5">
    <source>
        <dbReference type="ARBA" id="ARBA00035648"/>
    </source>
</evidence>
<keyword evidence="9" id="KW-1185">Reference proteome</keyword>
<dbReference type="InterPro" id="IPR013551">
    <property type="entry name" value="YicC-like_C"/>
</dbReference>
<dbReference type="Pfam" id="PF08340">
    <property type="entry name" value="YicC-like_C"/>
    <property type="match status" value="1"/>
</dbReference>
<dbReference type="PANTHER" id="PTHR30636">
    <property type="entry name" value="UPF0701 PROTEIN YICC"/>
    <property type="match status" value="1"/>
</dbReference>
<dbReference type="Pfam" id="PF03755">
    <property type="entry name" value="YicC-like_N"/>
    <property type="match status" value="1"/>
</dbReference>
<evidence type="ECO:0000256" key="2">
    <source>
        <dbReference type="ARBA" id="ARBA00022722"/>
    </source>
</evidence>
<comment type="similarity">
    <text evidence="5">Belongs to the YicC/YloC family.</text>
</comment>
<dbReference type="SUPFAM" id="SSF58113">
    <property type="entry name" value="Apolipoprotein A-I"/>
    <property type="match status" value="1"/>
</dbReference>
<dbReference type="KEGG" id="dbc:MFMK1_001898"/>
<keyword evidence="4" id="KW-0378">Hydrolase</keyword>
<evidence type="ECO:0000259" key="7">
    <source>
        <dbReference type="Pfam" id="PF08340"/>
    </source>
</evidence>
<keyword evidence="3" id="KW-0255">Endonuclease</keyword>
<reference evidence="8 9" key="1">
    <citation type="submission" date="2023-04" db="EMBL/GenBank/DDBJ databases">
        <authorList>
            <person name="Hsu D."/>
        </authorList>
    </citation>
    <scope>NUCLEOTIDE SEQUENCE [LARGE SCALE GENOMIC DNA]</scope>
    <source>
        <strain evidence="8 9">MK1</strain>
    </source>
</reference>
<name>A0AAU0UNF0_9FIRM</name>
<dbReference type="EMBL" id="CP121694">
    <property type="protein sequence ID" value="WRO22077.1"/>
    <property type="molecule type" value="Genomic_DNA"/>
</dbReference>
<dbReference type="PANTHER" id="PTHR30636:SF3">
    <property type="entry name" value="UPF0701 PROTEIN YICC"/>
    <property type="match status" value="1"/>
</dbReference>
<feature type="domain" description="Endoribonuclease YicC-like N-terminal" evidence="6">
    <location>
        <begin position="2"/>
        <end position="155"/>
    </location>
</feature>
<feature type="domain" description="Endoribonuclease YicC-like C-terminal" evidence="7">
    <location>
        <begin position="172"/>
        <end position="291"/>
    </location>
</feature>
<sequence length="291" mass="33167">MIKSMTGYGQGAAIGGGKAIAVEMKSVNHRFLDVSVRMPRQYSLLEERFRGVIKDRLNRGRVDIYVKIENVAEAERTLTVDKALAQAYYNSIMELNQLLGVDASVSAYDIAQLPDVIQLENDDDLDKIWPPMEDALRQALEQMVTMRESEGEKLQDDLNEKKATIEKLLQDVEQRAGTVVEDYRGRLKQRISELMAETPVNEERLAAEVAIMADKSNVNEEIVRLKSHLEQLQQTLEIVKPVGRKLDFLVQEMHREINTIGSKNYDLSLGRLVIDIKSEIEKIREQVQNIE</sequence>
<organism evidence="8 9">
    <name type="scientific">Metallumcola ferriviriculae</name>
    <dbReference type="NCBI Taxonomy" id="3039180"/>
    <lineage>
        <taxon>Bacteria</taxon>
        <taxon>Bacillati</taxon>
        <taxon>Bacillota</taxon>
        <taxon>Clostridia</taxon>
        <taxon>Neomoorellales</taxon>
        <taxon>Desulfitibacteraceae</taxon>
        <taxon>Metallumcola</taxon>
    </lineage>
</organism>